<name>A0A9P5ZCX5_9AGAR</name>
<organism evidence="1 2">
    <name type="scientific">Pholiota conissans</name>
    <dbReference type="NCBI Taxonomy" id="109636"/>
    <lineage>
        <taxon>Eukaryota</taxon>
        <taxon>Fungi</taxon>
        <taxon>Dikarya</taxon>
        <taxon>Basidiomycota</taxon>
        <taxon>Agaricomycotina</taxon>
        <taxon>Agaricomycetes</taxon>
        <taxon>Agaricomycetidae</taxon>
        <taxon>Agaricales</taxon>
        <taxon>Agaricineae</taxon>
        <taxon>Strophariaceae</taxon>
        <taxon>Pholiota</taxon>
    </lineage>
</organism>
<sequence>MTQRAVLNRTRNAVVPAANLPAEMLAIIFEFACCSDDFEEKAHIDRKMMDEFYGRWIDVKQQPYKDTCAVMRRTIGKLWSNVTIPVNAENTELQTEVLRRSLTRSGQHPLNVKLVELLVKDRNQDDEQYSAGISTAVIDVLATQAHRLHTIDAILPASWKPAFKRIAKCLPLLTRITLRSPKNSSAVGSMDFFSNAPRLRDVALVGYDTIPNTVPLEQLHNLKASCSDLLHCVETLRRASQLCHCSLQVCVEAVSNLIPLTHTKLRSLELTIAHYTVYLADFLDAVTLPALQSLDMVLFNMDPLHSFLKRSGCALQALHLCGYMFWEENLIECLFLLPELRDLHLYDSFRHPRSRPTQRLLDLMNPRKSAIQENECLVPNLETFFYRGEVTFTPHALVEFLEDRNLSKTPRVTKLSSVLMKIPHMVFEDTDALALQRLQNDGLRIAIVNSRGDRSWPLA</sequence>
<dbReference type="Proteomes" id="UP000807469">
    <property type="component" value="Unassembled WGS sequence"/>
</dbReference>
<reference evidence="1" key="1">
    <citation type="submission" date="2020-11" db="EMBL/GenBank/DDBJ databases">
        <authorList>
            <consortium name="DOE Joint Genome Institute"/>
            <person name="Ahrendt S."/>
            <person name="Riley R."/>
            <person name="Andreopoulos W."/>
            <person name="Labutti K."/>
            <person name="Pangilinan J."/>
            <person name="Ruiz-Duenas F.J."/>
            <person name="Barrasa J.M."/>
            <person name="Sanchez-Garcia M."/>
            <person name="Camarero S."/>
            <person name="Miyauchi S."/>
            <person name="Serrano A."/>
            <person name="Linde D."/>
            <person name="Babiker R."/>
            <person name="Drula E."/>
            <person name="Ayuso-Fernandez I."/>
            <person name="Pacheco R."/>
            <person name="Padilla G."/>
            <person name="Ferreira P."/>
            <person name="Barriuso J."/>
            <person name="Kellner H."/>
            <person name="Castanera R."/>
            <person name="Alfaro M."/>
            <person name="Ramirez L."/>
            <person name="Pisabarro A.G."/>
            <person name="Kuo A."/>
            <person name="Tritt A."/>
            <person name="Lipzen A."/>
            <person name="He G."/>
            <person name="Yan M."/>
            <person name="Ng V."/>
            <person name="Cullen D."/>
            <person name="Martin F."/>
            <person name="Rosso M.-N."/>
            <person name="Henrissat B."/>
            <person name="Hibbett D."/>
            <person name="Martinez A.T."/>
            <person name="Grigoriev I.V."/>
        </authorList>
    </citation>
    <scope>NUCLEOTIDE SEQUENCE</scope>
    <source>
        <strain evidence="1">CIRM-BRFM 674</strain>
    </source>
</reference>
<dbReference type="Gene3D" id="3.80.10.10">
    <property type="entry name" value="Ribonuclease Inhibitor"/>
    <property type="match status" value="1"/>
</dbReference>
<dbReference type="EMBL" id="MU155151">
    <property type="protein sequence ID" value="KAF9483646.1"/>
    <property type="molecule type" value="Genomic_DNA"/>
</dbReference>
<evidence type="ECO:0000313" key="1">
    <source>
        <dbReference type="EMBL" id="KAF9483646.1"/>
    </source>
</evidence>
<evidence type="ECO:0000313" key="2">
    <source>
        <dbReference type="Proteomes" id="UP000807469"/>
    </source>
</evidence>
<dbReference type="InterPro" id="IPR032675">
    <property type="entry name" value="LRR_dom_sf"/>
</dbReference>
<accession>A0A9P5ZCX5</accession>
<evidence type="ECO:0008006" key="3">
    <source>
        <dbReference type="Google" id="ProtNLM"/>
    </source>
</evidence>
<gene>
    <name evidence="1" type="ORF">BDN70DRAFT_928998</name>
</gene>
<dbReference type="OrthoDB" id="3266451at2759"/>
<protein>
    <recommendedName>
        <fullName evidence="3">F-box domain-containing protein</fullName>
    </recommendedName>
</protein>
<keyword evidence="2" id="KW-1185">Reference proteome</keyword>
<proteinExistence type="predicted"/>
<dbReference type="AlphaFoldDB" id="A0A9P5ZCX5"/>
<dbReference type="SUPFAM" id="SSF52047">
    <property type="entry name" value="RNI-like"/>
    <property type="match status" value="1"/>
</dbReference>
<comment type="caution">
    <text evidence="1">The sequence shown here is derived from an EMBL/GenBank/DDBJ whole genome shotgun (WGS) entry which is preliminary data.</text>
</comment>